<gene>
    <name evidence="9" type="ORF">CYJ41_00995</name>
</gene>
<keyword evidence="4" id="KW-1003">Cell membrane</keyword>
<keyword evidence="3" id="KW-0813">Transport</keyword>
<dbReference type="Gene3D" id="3.40.50.300">
    <property type="entry name" value="P-loop containing nucleotide triphosphate hydrolases"/>
    <property type="match status" value="1"/>
</dbReference>
<evidence type="ECO:0000256" key="3">
    <source>
        <dbReference type="ARBA" id="ARBA00022448"/>
    </source>
</evidence>
<dbReference type="PANTHER" id="PTHR43297">
    <property type="entry name" value="OLIGOPEPTIDE TRANSPORT ATP-BINDING PROTEIN APPD"/>
    <property type="match status" value="1"/>
</dbReference>
<dbReference type="SMART" id="SM00382">
    <property type="entry name" value="AAA"/>
    <property type="match status" value="1"/>
</dbReference>
<dbReference type="SUPFAM" id="SSF52540">
    <property type="entry name" value="P-loop containing nucleoside triphosphate hydrolases"/>
    <property type="match status" value="1"/>
</dbReference>
<dbReference type="AlphaFoldDB" id="A0A2I1NCC1"/>
<dbReference type="PROSITE" id="PS50893">
    <property type="entry name" value="ABC_TRANSPORTER_2"/>
    <property type="match status" value="1"/>
</dbReference>
<reference evidence="9 10" key="1">
    <citation type="submission" date="2017-12" db="EMBL/GenBank/DDBJ databases">
        <title>Phylogenetic diversity of female urinary microbiome.</title>
        <authorList>
            <person name="Thomas-White K."/>
            <person name="Wolfe A.J."/>
        </authorList>
    </citation>
    <scope>NUCLEOTIDE SEQUENCE [LARGE SCALE GENOMIC DNA]</scope>
    <source>
        <strain evidence="9 10">UMB0112</strain>
    </source>
</reference>
<comment type="caution">
    <text evidence="9">The sequence shown here is derived from an EMBL/GenBank/DDBJ whole genome shotgun (WGS) entry which is preliminary data.</text>
</comment>
<dbReference type="GO" id="GO:0005886">
    <property type="term" value="C:plasma membrane"/>
    <property type="evidence" value="ECO:0007669"/>
    <property type="project" value="UniProtKB-SubCell"/>
</dbReference>
<dbReference type="RefSeq" id="WP_101636529.1">
    <property type="nucleotide sequence ID" value="NZ_PKHU01000001.1"/>
</dbReference>
<feature type="domain" description="ABC transporter" evidence="8">
    <location>
        <begin position="2"/>
        <end position="223"/>
    </location>
</feature>
<accession>A0A2I1NCC1</accession>
<evidence type="ECO:0000313" key="9">
    <source>
        <dbReference type="EMBL" id="PKZ30047.1"/>
    </source>
</evidence>
<evidence type="ECO:0000256" key="5">
    <source>
        <dbReference type="ARBA" id="ARBA00022741"/>
    </source>
</evidence>
<dbReference type="InterPro" id="IPR027417">
    <property type="entry name" value="P-loop_NTPase"/>
</dbReference>
<evidence type="ECO:0000256" key="1">
    <source>
        <dbReference type="ARBA" id="ARBA00004417"/>
    </source>
</evidence>
<evidence type="ECO:0000259" key="8">
    <source>
        <dbReference type="PROSITE" id="PS50893"/>
    </source>
</evidence>
<name>A0A2I1NCC1_9BACT</name>
<evidence type="ECO:0000313" key="10">
    <source>
        <dbReference type="Proteomes" id="UP000234639"/>
    </source>
</evidence>
<evidence type="ECO:0000256" key="7">
    <source>
        <dbReference type="ARBA" id="ARBA00023136"/>
    </source>
</evidence>
<dbReference type="InterPro" id="IPR003593">
    <property type="entry name" value="AAA+_ATPase"/>
</dbReference>
<dbReference type="GO" id="GO:0016887">
    <property type="term" value="F:ATP hydrolysis activity"/>
    <property type="evidence" value="ECO:0007669"/>
    <property type="project" value="InterPro"/>
</dbReference>
<keyword evidence="6 9" id="KW-0067">ATP-binding</keyword>
<keyword evidence="5" id="KW-0547">Nucleotide-binding</keyword>
<sequence length="223" mass="25341">MIEISNLNLFYKKVQILKNIDFAMQENGCVCIMGESGAGKSMFAKSFIKLFDDEFKLSADKFSVFQNDILSLDGEKLREFRSKICALVFQNAKASFHPLLNVGDNFNLYLKDRINEPKKEAFEVLEKLLFDDLNLLWHKFPYELSGGEASRVQITIALCLKPKVLICDEITASLDAQNQKSIVKIINSLKDELQILFITHQKNVANAVADEFYTMQNGVLKNA</sequence>
<dbReference type="PANTHER" id="PTHR43297:SF2">
    <property type="entry name" value="DIPEPTIDE TRANSPORT ATP-BINDING PROTEIN DPPD"/>
    <property type="match status" value="1"/>
</dbReference>
<dbReference type="InterPro" id="IPR050388">
    <property type="entry name" value="ABC_Ni/Peptide_Import"/>
</dbReference>
<dbReference type="Proteomes" id="UP000234639">
    <property type="component" value="Unassembled WGS sequence"/>
</dbReference>
<evidence type="ECO:0000256" key="6">
    <source>
        <dbReference type="ARBA" id="ARBA00022840"/>
    </source>
</evidence>
<dbReference type="EMBL" id="PKHU01000001">
    <property type="protein sequence ID" value="PKZ30047.1"/>
    <property type="molecule type" value="Genomic_DNA"/>
</dbReference>
<comment type="subcellular location">
    <subcellularLocation>
        <location evidence="1">Cell inner membrane</location>
        <topology evidence="1">Peripheral membrane protein</topology>
    </subcellularLocation>
</comment>
<dbReference type="Pfam" id="PF00005">
    <property type="entry name" value="ABC_tran"/>
    <property type="match status" value="1"/>
</dbReference>
<dbReference type="GO" id="GO:0005524">
    <property type="term" value="F:ATP binding"/>
    <property type="evidence" value="ECO:0007669"/>
    <property type="project" value="UniProtKB-KW"/>
</dbReference>
<evidence type="ECO:0000256" key="4">
    <source>
        <dbReference type="ARBA" id="ARBA00022475"/>
    </source>
</evidence>
<dbReference type="InterPro" id="IPR003439">
    <property type="entry name" value="ABC_transporter-like_ATP-bd"/>
</dbReference>
<comment type="similarity">
    <text evidence="2">Belongs to the ABC transporter superfamily.</text>
</comment>
<keyword evidence="7" id="KW-0472">Membrane</keyword>
<proteinExistence type="inferred from homology"/>
<protein>
    <submittedName>
        <fullName evidence="9">ABC transporter ATP-binding protein</fullName>
    </submittedName>
</protein>
<evidence type="ECO:0000256" key="2">
    <source>
        <dbReference type="ARBA" id="ARBA00005417"/>
    </source>
</evidence>
<organism evidence="9 10">
    <name type="scientific">Campylobacter ureolyticus</name>
    <dbReference type="NCBI Taxonomy" id="827"/>
    <lineage>
        <taxon>Bacteria</taxon>
        <taxon>Pseudomonadati</taxon>
        <taxon>Campylobacterota</taxon>
        <taxon>Epsilonproteobacteria</taxon>
        <taxon>Campylobacterales</taxon>
        <taxon>Campylobacteraceae</taxon>
        <taxon>Campylobacter</taxon>
    </lineage>
</organism>